<organism evidence="1 2">
    <name type="scientific">Streptomyces citrinus</name>
    <dbReference type="NCBI Taxonomy" id="3118173"/>
    <lineage>
        <taxon>Bacteria</taxon>
        <taxon>Bacillati</taxon>
        <taxon>Actinomycetota</taxon>
        <taxon>Actinomycetes</taxon>
        <taxon>Kitasatosporales</taxon>
        <taxon>Streptomycetaceae</taxon>
        <taxon>Streptomyces</taxon>
    </lineage>
</organism>
<dbReference type="EMBL" id="CP146022">
    <property type="protein sequence ID" value="WWQ65465.1"/>
    <property type="molecule type" value="Genomic_DNA"/>
</dbReference>
<sequence length="229" mass="23051">MTRTRSTARTTVLATAVAVLGLALTACNGADTDGATKDEGAASPAAASATASTGTDSGTTTSTSGGGSDSKASPASNSSKGGGSAASAPECKVTSLRYTLERKNPEQQGDHLLIKAVNTSGAACTVQKFPVVTPGDANGDVPVAKDDEQPAQPLLVAAGATVYSALPVYQEVKAEDDYFTSLRLSLVMNDADASGASVTLKTPGEVEYAGKRADGIEVLSWNSRMPYAG</sequence>
<evidence type="ECO:0000313" key="1">
    <source>
        <dbReference type="EMBL" id="WWQ65465.1"/>
    </source>
</evidence>
<name>A0ACD5AE01_9ACTN</name>
<reference evidence="1" key="1">
    <citation type="journal article" date="2025" name="Int. J. Syst. Evol. Microbiol.">
        <title>Streptomyces citrinus sp. nov., with yellow diffusible pigment.</title>
        <authorList>
            <person name="He Y."/>
            <person name="Yang E."/>
            <person name="Xu J."/>
            <person name="Sun Y."/>
            <person name="Sun L."/>
        </authorList>
    </citation>
    <scope>NUCLEOTIDE SEQUENCE</scope>
    <source>
        <strain evidence="1">Q6</strain>
    </source>
</reference>
<protein>
    <submittedName>
        <fullName evidence="1">DUF4232 domain-containing protein</fullName>
    </submittedName>
</protein>
<accession>A0ACD5AE01</accession>
<proteinExistence type="predicted"/>
<keyword evidence="2" id="KW-1185">Reference proteome</keyword>
<evidence type="ECO:0000313" key="2">
    <source>
        <dbReference type="Proteomes" id="UP001432251"/>
    </source>
</evidence>
<dbReference type="Proteomes" id="UP001432251">
    <property type="component" value="Chromosome"/>
</dbReference>
<gene>
    <name evidence="1" type="ORF">V2W30_20505</name>
</gene>